<dbReference type="RefSeq" id="WP_274353520.1">
    <property type="nucleotide sequence ID" value="NZ_JAQZSM010000020.1"/>
</dbReference>
<name>A0ABT5TCW6_9RHOB</name>
<proteinExistence type="inferred from homology"/>
<gene>
    <name evidence="2" type="ORF">PUT78_17265</name>
</gene>
<dbReference type="Proteomes" id="UP001431784">
    <property type="component" value="Unassembled WGS sequence"/>
</dbReference>
<dbReference type="PANTHER" id="PTHR46696:SF1">
    <property type="entry name" value="CYTOCHROME P450 YJIB-RELATED"/>
    <property type="match status" value="1"/>
</dbReference>
<dbReference type="InterPro" id="IPR001128">
    <property type="entry name" value="Cyt_P450"/>
</dbReference>
<protein>
    <submittedName>
        <fullName evidence="2">Cytochrome P450</fullName>
    </submittedName>
</protein>
<dbReference type="InterPro" id="IPR002397">
    <property type="entry name" value="Cyt_P450_B"/>
</dbReference>
<dbReference type="Gene3D" id="1.10.630.10">
    <property type="entry name" value="Cytochrome P450"/>
    <property type="match status" value="1"/>
</dbReference>
<evidence type="ECO:0000313" key="3">
    <source>
        <dbReference type="Proteomes" id="UP001431784"/>
    </source>
</evidence>
<dbReference type="EMBL" id="JAQZSM010000020">
    <property type="protein sequence ID" value="MDD7972846.1"/>
    <property type="molecule type" value="Genomic_DNA"/>
</dbReference>
<dbReference type="InterPro" id="IPR036396">
    <property type="entry name" value="Cyt_P450_sf"/>
</dbReference>
<reference evidence="2" key="1">
    <citation type="submission" date="2023-02" db="EMBL/GenBank/DDBJ databases">
        <title>Description of Roseinatronobacter alkalisoli sp. nov., an alkaliphilic bacerium isolated from soda soil.</title>
        <authorList>
            <person name="Wei W."/>
        </authorList>
    </citation>
    <scope>NUCLEOTIDE SEQUENCE</scope>
    <source>
        <strain evidence="2">HJB301</strain>
    </source>
</reference>
<evidence type="ECO:0000313" key="2">
    <source>
        <dbReference type="EMBL" id="MDD7972846.1"/>
    </source>
</evidence>
<comment type="caution">
    <text evidence="2">The sequence shown here is derived from an EMBL/GenBank/DDBJ whole genome shotgun (WGS) entry which is preliminary data.</text>
</comment>
<sequence length="400" mass="45002">MSFDFLNSEALFSDPYPVFARLRKEAPVHFYEATQEFLVTRYDDCRIVGSNDKVFGPAATEGRPEFRVMGTPNVLTMSGERHQSLRKGIDAIVDQPHVRSYVDELTRPVLQRFLDELKPRGEANLTTDLFEPVSVRCVGDALGFTETPLENLYEWFYAMADGLALGAGAPLPDPQAVWDRLERTNADINKHFGKLYEDCLAKPRPRAITNHIIYGGMPEGQVRSFEELLPTMRVIFLGGFQEPGHAAANAATGLLMDAEQRRAMLDAPDEHALKAFDEGLRWIAPIGVTPRVANADFELNGVTIPAGSTVAIVMSSANRDETRFDDPDRFDMFRKKKPHLTFGFRPHFCSGHFLSRAMGEIIMTEVFRQLPNIRLDPDKNVVASGWRFRGVKELPVKWDA</sequence>
<dbReference type="PANTHER" id="PTHR46696">
    <property type="entry name" value="P450, PUTATIVE (EUROFUNG)-RELATED"/>
    <property type="match status" value="1"/>
</dbReference>
<dbReference type="SUPFAM" id="SSF48264">
    <property type="entry name" value="Cytochrome P450"/>
    <property type="match status" value="1"/>
</dbReference>
<evidence type="ECO:0000256" key="1">
    <source>
        <dbReference type="ARBA" id="ARBA00010617"/>
    </source>
</evidence>
<comment type="similarity">
    <text evidence="1">Belongs to the cytochrome P450 family.</text>
</comment>
<dbReference type="Pfam" id="PF00067">
    <property type="entry name" value="p450"/>
    <property type="match status" value="1"/>
</dbReference>
<dbReference type="PRINTS" id="PR00359">
    <property type="entry name" value="BP450"/>
</dbReference>
<accession>A0ABT5TCW6</accession>
<keyword evidence="3" id="KW-1185">Reference proteome</keyword>
<organism evidence="2 3">
    <name type="scientific">Roseinatronobacter alkalisoli</name>
    <dbReference type="NCBI Taxonomy" id="3028235"/>
    <lineage>
        <taxon>Bacteria</taxon>
        <taxon>Pseudomonadati</taxon>
        <taxon>Pseudomonadota</taxon>
        <taxon>Alphaproteobacteria</taxon>
        <taxon>Rhodobacterales</taxon>
        <taxon>Paracoccaceae</taxon>
        <taxon>Roseinatronobacter</taxon>
    </lineage>
</organism>